<feature type="compositionally biased region" description="Basic and acidic residues" evidence="1">
    <location>
        <begin position="56"/>
        <end position="65"/>
    </location>
</feature>
<feature type="compositionally biased region" description="Basic and acidic residues" evidence="1">
    <location>
        <begin position="81"/>
        <end position="90"/>
    </location>
</feature>
<evidence type="ECO:0000313" key="2">
    <source>
        <dbReference type="EMBL" id="KAJ1082213.1"/>
    </source>
</evidence>
<evidence type="ECO:0000256" key="1">
    <source>
        <dbReference type="SAM" id="MobiDB-lite"/>
    </source>
</evidence>
<name>A0AAV7L140_PLEWA</name>
<reference evidence="2" key="1">
    <citation type="journal article" date="2022" name="bioRxiv">
        <title>Sequencing and chromosome-scale assembly of the giantPleurodeles waltlgenome.</title>
        <authorList>
            <person name="Brown T."/>
            <person name="Elewa A."/>
            <person name="Iarovenko S."/>
            <person name="Subramanian E."/>
            <person name="Araus A.J."/>
            <person name="Petzold A."/>
            <person name="Susuki M."/>
            <person name="Suzuki K.-i.T."/>
            <person name="Hayashi T."/>
            <person name="Toyoda A."/>
            <person name="Oliveira C."/>
            <person name="Osipova E."/>
            <person name="Leigh N.D."/>
            <person name="Simon A."/>
            <person name="Yun M.H."/>
        </authorList>
    </citation>
    <scope>NUCLEOTIDE SEQUENCE</scope>
    <source>
        <strain evidence="2">20211129_DDA</strain>
        <tissue evidence="2">Liver</tissue>
    </source>
</reference>
<comment type="caution">
    <text evidence="2">The sequence shown here is derived from an EMBL/GenBank/DDBJ whole genome shotgun (WGS) entry which is preliminary data.</text>
</comment>
<dbReference type="Proteomes" id="UP001066276">
    <property type="component" value="Chromosome 12"/>
</dbReference>
<gene>
    <name evidence="2" type="ORF">NDU88_002381</name>
</gene>
<organism evidence="2 3">
    <name type="scientific">Pleurodeles waltl</name>
    <name type="common">Iberian ribbed newt</name>
    <dbReference type="NCBI Taxonomy" id="8319"/>
    <lineage>
        <taxon>Eukaryota</taxon>
        <taxon>Metazoa</taxon>
        <taxon>Chordata</taxon>
        <taxon>Craniata</taxon>
        <taxon>Vertebrata</taxon>
        <taxon>Euteleostomi</taxon>
        <taxon>Amphibia</taxon>
        <taxon>Batrachia</taxon>
        <taxon>Caudata</taxon>
        <taxon>Salamandroidea</taxon>
        <taxon>Salamandridae</taxon>
        <taxon>Pleurodelinae</taxon>
        <taxon>Pleurodeles</taxon>
    </lineage>
</organism>
<proteinExistence type="predicted"/>
<keyword evidence="3" id="KW-1185">Reference proteome</keyword>
<protein>
    <submittedName>
        <fullName evidence="2">Uncharacterized protein</fullName>
    </submittedName>
</protein>
<sequence>MHHDHGLHVCSRLSDNPSPNAPEWRTTLCGRGENDGLPCSPGNGDAGNILGNPDIRVPERTERDNGLGVQREEEEQNADDEERKETEGGRRNGNNVVPLKITSQQREEKSVETRAFYHVPPGTWLTKVLSERKAQIFSIPSIAIMVNIVCEQNNVGTYRREVTANPNSAAAPRVMGKLQSTPGDTGRAFSGSWTEHNFRVTDVPKRTAERPGVVGAKGVERRGMDADWTRTVTRPPELAISEGKDR</sequence>
<feature type="region of interest" description="Disordered" evidence="1">
    <location>
        <begin position="1"/>
        <end position="97"/>
    </location>
</feature>
<dbReference type="AlphaFoldDB" id="A0AAV7L140"/>
<evidence type="ECO:0000313" key="3">
    <source>
        <dbReference type="Proteomes" id="UP001066276"/>
    </source>
</evidence>
<accession>A0AAV7L140</accession>
<dbReference type="EMBL" id="JANPWB010000016">
    <property type="protein sequence ID" value="KAJ1082213.1"/>
    <property type="molecule type" value="Genomic_DNA"/>
</dbReference>